<organism evidence="2 3">
    <name type="scientific">Mycena maculata</name>
    <dbReference type="NCBI Taxonomy" id="230809"/>
    <lineage>
        <taxon>Eukaryota</taxon>
        <taxon>Fungi</taxon>
        <taxon>Dikarya</taxon>
        <taxon>Basidiomycota</taxon>
        <taxon>Agaricomycotina</taxon>
        <taxon>Agaricomycetes</taxon>
        <taxon>Agaricomycetidae</taxon>
        <taxon>Agaricales</taxon>
        <taxon>Marasmiineae</taxon>
        <taxon>Mycenaceae</taxon>
        <taxon>Mycena</taxon>
    </lineage>
</organism>
<dbReference type="EMBL" id="JARJLG010000217">
    <property type="protein sequence ID" value="KAJ7726697.1"/>
    <property type="molecule type" value="Genomic_DNA"/>
</dbReference>
<dbReference type="AlphaFoldDB" id="A0AAD7HSZ2"/>
<evidence type="ECO:0000313" key="3">
    <source>
        <dbReference type="Proteomes" id="UP001215280"/>
    </source>
</evidence>
<keyword evidence="3" id="KW-1185">Reference proteome</keyword>
<evidence type="ECO:0000313" key="2">
    <source>
        <dbReference type="EMBL" id="KAJ7726697.1"/>
    </source>
</evidence>
<feature type="region of interest" description="Disordered" evidence="1">
    <location>
        <begin position="92"/>
        <end position="135"/>
    </location>
</feature>
<gene>
    <name evidence="2" type="ORF">DFH07DRAFT_970404</name>
</gene>
<sequence length="216" mass="23424">MSKCRYSSSTLPDTAQFQIQNTRAILAHRIRAQLHVLRFVRTIPVSPRVLLRLLHVLLTVLSTCTGVAELGWCACTLSPPIAAALVALPSAASPSTTPSSSTPPHAPRPRLPRGAHPPPCSLRSSTSAPSRTSPPPLAGPIFDACPALRIVLFYSDQMYMEQISPRHPDPRVVVVLPPVGDWTARWVHDAWPFAEEVVRERRTIAAAEKAAAALDS</sequence>
<reference evidence="2" key="1">
    <citation type="submission" date="2023-03" db="EMBL/GenBank/DDBJ databases">
        <title>Massive genome expansion in bonnet fungi (Mycena s.s.) driven by repeated elements and novel gene families across ecological guilds.</title>
        <authorList>
            <consortium name="Lawrence Berkeley National Laboratory"/>
            <person name="Harder C.B."/>
            <person name="Miyauchi S."/>
            <person name="Viragh M."/>
            <person name="Kuo A."/>
            <person name="Thoen E."/>
            <person name="Andreopoulos B."/>
            <person name="Lu D."/>
            <person name="Skrede I."/>
            <person name="Drula E."/>
            <person name="Henrissat B."/>
            <person name="Morin E."/>
            <person name="Kohler A."/>
            <person name="Barry K."/>
            <person name="LaButti K."/>
            <person name="Morin E."/>
            <person name="Salamov A."/>
            <person name="Lipzen A."/>
            <person name="Mereny Z."/>
            <person name="Hegedus B."/>
            <person name="Baldrian P."/>
            <person name="Stursova M."/>
            <person name="Weitz H."/>
            <person name="Taylor A."/>
            <person name="Grigoriev I.V."/>
            <person name="Nagy L.G."/>
            <person name="Martin F."/>
            <person name="Kauserud H."/>
        </authorList>
    </citation>
    <scope>NUCLEOTIDE SEQUENCE</scope>
    <source>
        <strain evidence="2">CBHHK188m</strain>
    </source>
</reference>
<protein>
    <submittedName>
        <fullName evidence="2">Uncharacterized protein</fullName>
    </submittedName>
</protein>
<name>A0AAD7HSZ2_9AGAR</name>
<feature type="compositionally biased region" description="Low complexity" evidence="1">
    <location>
        <begin position="121"/>
        <end position="131"/>
    </location>
</feature>
<feature type="compositionally biased region" description="Low complexity" evidence="1">
    <location>
        <begin position="92"/>
        <end position="103"/>
    </location>
</feature>
<dbReference type="Proteomes" id="UP001215280">
    <property type="component" value="Unassembled WGS sequence"/>
</dbReference>
<proteinExistence type="predicted"/>
<evidence type="ECO:0000256" key="1">
    <source>
        <dbReference type="SAM" id="MobiDB-lite"/>
    </source>
</evidence>
<accession>A0AAD7HSZ2</accession>
<comment type="caution">
    <text evidence="2">The sequence shown here is derived from an EMBL/GenBank/DDBJ whole genome shotgun (WGS) entry which is preliminary data.</text>
</comment>